<dbReference type="RefSeq" id="WP_310096864.1">
    <property type="nucleotide sequence ID" value="NZ_JAVDUU010000003.1"/>
</dbReference>
<reference evidence="2 3" key="1">
    <citation type="submission" date="2023-07" db="EMBL/GenBank/DDBJ databases">
        <title>Sorghum-associated microbial communities from plants grown in Nebraska, USA.</title>
        <authorList>
            <person name="Schachtman D."/>
        </authorList>
    </citation>
    <scope>NUCLEOTIDE SEQUENCE [LARGE SCALE GENOMIC DNA]</scope>
    <source>
        <strain evidence="2 3">3262</strain>
    </source>
</reference>
<keyword evidence="2" id="KW-0548">Nucleotidyltransferase</keyword>
<evidence type="ECO:0000313" key="2">
    <source>
        <dbReference type="EMBL" id="MDR6943135.1"/>
    </source>
</evidence>
<dbReference type="InterPro" id="IPR001763">
    <property type="entry name" value="Rhodanese-like_dom"/>
</dbReference>
<dbReference type="InterPro" id="IPR035985">
    <property type="entry name" value="Ubiquitin-activating_enz"/>
</dbReference>
<organism evidence="2 3">
    <name type="scientific">Mucilaginibacter pocheonensis</name>
    <dbReference type="NCBI Taxonomy" id="398050"/>
    <lineage>
        <taxon>Bacteria</taxon>
        <taxon>Pseudomonadati</taxon>
        <taxon>Bacteroidota</taxon>
        <taxon>Sphingobacteriia</taxon>
        <taxon>Sphingobacteriales</taxon>
        <taxon>Sphingobacteriaceae</taxon>
        <taxon>Mucilaginibacter</taxon>
    </lineage>
</organism>
<dbReference type="InterPro" id="IPR045886">
    <property type="entry name" value="ThiF/MoeB/HesA"/>
</dbReference>
<dbReference type="GO" id="GO:0016779">
    <property type="term" value="F:nucleotidyltransferase activity"/>
    <property type="evidence" value="ECO:0007669"/>
    <property type="project" value="UniProtKB-KW"/>
</dbReference>
<evidence type="ECO:0000313" key="3">
    <source>
        <dbReference type="Proteomes" id="UP001247620"/>
    </source>
</evidence>
<dbReference type="SUPFAM" id="SSF69572">
    <property type="entry name" value="Activating enzymes of the ubiquitin-like proteins"/>
    <property type="match status" value="1"/>
</dbReference>
<dbReference type="Pfam" id="PF00899">
    <property type="entry name" value="ThiF"/>
    <property type="match status" value="1"/>
</dbReference>
<gene>
    <name evidence="2" type="ORF">J2W55_002988</name>
</gene>
<comment type="caution">
    <text evidence="2">The sequence shown here is derived from an EMBL/GenBank/DDBJ whole genome shotgun (WGS) entry which is preliminary data.</text>
</comment>
<dbReference type="CDD" id="cd00158">
    <property type="entry name" value="RHOD"/>
    <property type="match status" value="1"/>
</dbReference>
<dbReference type="Gene3D" id="3.40.250.10">
    <property type="entry name" value="Rhodanese-like domain"/>
    <property type="match status" value="1"/>
</dbReference>
<accession>A0ABU1TCL3</accession>
<sequence length="348" mass="38081">MLKRDEQQRYSRQMILPEFGLAGQESLKAAKVLMVGAGGLGCPVLQYLTAAGVGIIGVVDHDVVDISNLHRQILYNSSDVGRFKAVVAKQKLELLNPHITINAYPEKLTPENAGSLMSNYDLVVDGSDDFTTRYLVNDVCVELGKPLVFGSVFKFEGHVAVFNYHNGPGYRDIFAEAPPENEVPNCAETGVIGVLPGMVGTYMANEAIKIICGMGEVLSGKFLTINSLDNSVNVFNVTKQTAASPGSSLKKETSPGNYEISMDEANQWLAQNSNEVYLVDVRETYEYDDYNIGGVNIPLYELTEQAGTLPVHKKVIFCCQTGQRSKMAVQLLKPVFTGEMYSIKNGIF</sequence>
<protein>
    <submittedName>
        <fullName evidence="2">Adenylyltransferase/sulfurtransferase</fullName>
    </submittedName>
</protein>
<dbReference type="EMBL" id="JAVDUU010000003">
    <property type="protein sequence ID" value="MDR6943135.1"/>
    <property type="molecule type" value="Genomic_DNA"/>
</dbReference>
<feature type="domain" description="Rhodanese" evidence="1">
    <location>
        <begin position="272"/>
        <end position="333"/>
    </location>
</feature>
<keyword evidence="2" id="KW-0808">Transferase</keyword>
<dbReference type="PANTHER" id="PTHR10953:SF102">
    <property type="entry name" value="ADENYLYLTRANSFERASE AND SULFURTRANSFERASE MOCS3"/>
    <property type="match status" value="1"/>
</dbReference>
<dbReference type="Gene3D" id="3.40.50.720">
    <property type="entry name" value="NAD(P)-binding Rossmann-like Domain"/>
    <property type="match status" value="1"/>
</dbReference>
<proteinExistence type="predicted"/>
<dbReference type="Proteomes" id="UP001247620">
    <property type="component" value="Unassembled WGS sequence"/>
</dbReference>
<dbReference type="NCBIfam" id="NF004281">
    <property type="entry name" value="PRK05690.1"/>
    <property type="match status" value="1"/>
</dbReference>
<dbReference type="InterPro" id="IPR036873">
    <property type="entry name" value="Rhodanese-like_dom_sf"/>
</dbReference>
<dbReference type="Pfam" id="PF00581">
    <property type="entry name" value="Rhodanese"/>
    <property type="match status" value="1"/>
</dbReference>
<keyword evidence="3" id="KW-1185">Reference proteome</keyword>
<dbReference type="PROSITE" id="PS50206">
    <property type="entry name" value="RHODANESE_3"/>
    <property type="match status" value="1"/>
</dbReference>
<dbReference type="PANTHER" id="PTHR10953">
    <property type="entry name" value="UBIQUITIN-ACTIVATING ENZYME E1"/>
    <property type="match status" value="1"/>
</dbReference>
<name>A0ABU1TCL3_9SPHI</name>
<dbReference type="InterPro" id="IPR000594">
    <property type="entry name" value="ThiF_NAD_FAD-bd"/>
</dbReference>
<evidence type="ECO:0000259" key="1">
    <source>
        <dbReference type="PROSITE" id="PS50206"/>
    </source>
</evidence>
<dbReference type="CDD" id="cd00757">
    <property type="entry name" value="ThiF_MoeB_HesA_family"/>
    <property type="match status" value="1"/>
</dbReference>